<comment type="caution">
    <text evidence="1">The sequence shown here is derived from an EMBL/GenBank/DDBJ whole genome shotgun (WGS) entry which is preliminary data.</text>
</comment>
<keyword evidence="2" id="KW-1185">Reference proteome</keyword>
<name>A0A7W8A0U1_9ACTN</name>
<dbReference type="AlphaFoldDB" id="A0A7W8A0U1"/>
<proteinExistence type="predicted"/>
<sequence>MIAWIVLFYATLTVVGVWATVRLTCPRRQKLPAPPDPSRVPARTS</sequence>
<evidence type="ECO:0000313" key="1">
    <source>
        <dbReference type="EMBL" id="MBB5077461.1"/>
    </source>
</evidence>
<evidence type="ECO:0000313" key="2">
    <source>
        <dbReference type="Proteomes" id="UP000568380"/>
    </source>
</evidence>
<reference evidence="1 2" key="1">
    <citation type="submission" date="2020-08" db="EMBL/GenBank/DDBJ databases">
        <title>Genomic Encyclopedia of Type Strains, Phase IV (KMG-IV): sequencing the most valuable type-strain genomes for metagenomic binning, comparative biology and taxonomic classification.</title>
        <authorList>
            <person name="Goeker M."/>
        </authorList>
    </citation>
    <scope>NUCLEOTIDE SEQUENCE [LARGE SCALE GENOMIC DNA]</scope>
    <source>
        <strain evidence="1 2">DSM 45385</strain>
    </source>
</reference>
<dbReference type="EMBL" id="JACHIN010000003">
    <property type="protein sequence ID" value="MBB5077461.1"/>
    <property type="molecule type" value="Genomic_DNA"/>
</dbReference>
<dbReference type="Proteomes" id="UP000568380">
    <property type="component" value="Unassembled WGS sequence"/>
</dbReference>
<gene>
    <name evidence="1" type="ORF">HNR40_002934</name>
</gene>
<accession>A0A7W8A0U1</accession>
<organism evidence="1 2">
    <name type="scientific">Nonomuraea endophytica</name>
    <dbReference type="NCBI Taxonomy" id="714136"/>
    <lineage>
        <taxon>Bacteria</taxon>
        <taxon>Bacillati</taxon>
        <taxon>Actinomycetota</taxon>
        <taxon>Actinomycetes</taxon>
        <taxon>Streptosporangiales</taxon>
        <taxon>Streptosporangiaceae</taxon>
        <taxon>Nonomuraea</taxon>
    </lineage>
</organism>
<protein>
    <submittedName>
        <fullName evidence="1">Uncharacterized protein</fullName>
    </submittedName>
</protein>